<dbReference type="EMBL" id="FQZS01000005">
    <property type="protein sequence ID" value="SHI59083.1"/>
    <property type="molecule type" value="Genomic_DNA"/>
</dbReference>
<feature type="binding site" evidence="7">
    <location>
        <position position="154"/>
    </location>
    <ligand>
        <name>N-formimidoyl-L-glutamate</name>
        <dbReference type="ChEBI" id="CHEBI:58928"/>
    </ligand>
</feature>
<feature type="binding site" evidence="7">
    <location>
        <position position="326"/>
    </location>
    <ligand>
        <name>Fe(3+)</name>
        <dbReference type="ChEBI" id="CHEBI:29034"/>
    </ligand>
</feature>
<protein>
    <recommendedName>
        <fullName evidence="1 7">Imidazolonepropionase</fullName>
        <ecNumber evidence="1 7">3.5.2.7</ecNumber>
    </recommendedName>
    <alternativeName>
        <fullName evidence="7">Imidazolone-5-propionate hydrolase</fullName>
    </alternativeName>
</protein>
<keyword evidence="6 7" id="KW-0408">Iron</keyword>
<feature type="binding site" evidence="7">
    <location>
        <position position="328"/>
    </location>
    <ligand>
        <name>N-formimidoyl-L-glutamate</name>
        <dbReference type="ChEBI" id="CHEBI:58928"/>
    </ligand>
</feature>
<feature type="binding site" evidence="7">
    <location>
        <position position="252"/>
    </location>
    <ligand>
        <name>Zn(2+)</name>
        <dbReference type="ChEBI" id="CHEBI:29105"/>
    </ligand>
</feature>
<dbReference type="GO" id="GO:0008270">
    <property type="term" value="F:zinc ion binding"/>
    <property type="evidence" value="ECO:0007669"/>
    <property type="project" value="UniProtKB-UniRule"/>
</dbReference>
<comment type="catalytic activity">
    <reaction evidence="7">
        <text>4-imidazolone-5-propanoate + H2O = N-formimidoyl-L-glutamate</text>
        <dbReference type="Rhea" id="RHEA:23660"/>
        <dbReference type="ChEBI" id="CHEBI:15377"/>
        <dbReference type="ChEBI" id="CHEBI:58928"/>
        <dbReference type="ChEBI" id="CHEBI:77893"/>
        <dbReference type="EC" id="3.5.2.7"/>
    </reaction>
</comment>
<evidence type="ECO:0000256" key="5">
    <source>
        <dbReference type="ARBA" id="ARBA00022833"/>
    </source>
</evidence>
<feature type="binding site" evidence="7">
    <location>
        <position position="255"/>
    </location>
    <ligand>
        <name>4-imidazolone-5-propanoate</name>
        <dbReference type="ChEBI" id="CHEBI:77893"/>
    </ligand>
</feature>
<feature type="binding site" evidence="7">
    <location>
        <position position="187"/>
    </location>
    <ligand>
        <name>4-imidazolone-5-propanoate</name>
        <dbReference type="ChEBI" id="CHEBI:77893"/>
    </ligand>
</feature>
<reference evidence="9 10" key="1">
    <citation type="submission" date="2016-11" db="EMBL/GenBank/DDBJ databases">
        <authorList>
            <person name="Jaros S."/>
            <person name="Januszkiewicz K."/>
            <person name="Wedrychowicz H."/>
        </authorList>
    </citation>
    <scope>NUCLEOTIDE SEQUENCE [LARGE SCALE GENOMIC DNA]</scope>
    <source>
        <strain evidence="9 10">DSM 19022</strain>
    </source>
</reference>
<feature type="binding site" evidence="7">
    <location>
        <position position="84"/>
    </location>
    <ligand>
        <name>Zn(2+)</name>
        <dbReference type="ChEBI" id="CHEBI:29105"/>
    </ligand>
</feature>
<name>A0A1M6CDW3_9FIRM</name>
<feature type="domain" description="Amidohydrolase-related" evidence="8">
    <location>
        <begin position="74"/>
        <end position="414"/>
    </location>
</feature>
<feature type="binding site" evidence="7">
    <location>
        <position position="91"/>
    </location>
    <ligand>
        <name>4-imidazolone-5-propanoate</name>
        <dbReference type="ChEBI" id="CHEBI:77893"/>
    </ligand>
</feature>
<dbReference type="UniPathway" id="UPA00379">
    <property type="reaction ID" value="UER00551"/>
</dbReference>
<feature type="binding site" evidence="7">
    <location>
        <position position="330"/>
    </location>
    <ligand>
        <name>N-formimidoyl-L-glutamate</name>
        <dbReference type="ChEBI" id="CHEBI:58928"/>
    </ligand>
</feature>
<dbReference type="NCBIfam" id="TIGR01224">
    <property type="entry name" value="hutI"/>
    <property type="match status" value="1"/>
</dbReference>
<dbReference type="InterPro" id="IPR006680">
    <property type="entry name" value="Amidohydro-rel"/>
</dbReference>
<dbReference type="InterPro" id="IPR032466">
    <property type="entry name" value="Metal_Hydrolase"/>
</dbReference>
<dbReference type="OrthoDB" id="9776455at2"/>
<evidence type="ECO:0000256" key="3">
    <source>
        <dbReference type="ARBA" id="ARBA00022801"/>
    </source>
</evidence>
<keyword evidence="10" id="KW-1185">Reference proteome</keyword>
<dbReference type="Pfam" id="PF01979">
    <property type="entry name" value="Amidohydro_1"/>
    <property type="match status" value="1"/>
</dbReference>
<feature type="binding site" evidence="7">
    <location>
        <position position="154"/>
    </location>
    <ligand>
        <name>4-imidazolone-5-propanoate</name>
        <dbReference type="ChEBI" id="CHEBI:77893"/>
    </ligand>
</feature>
<evidence type="ECO:0000256" key="2">
    <source>
        <dbReference type="ARBA" id="ARBA00022723"/>
    </source>
</evidence>
<gene>
    <name evidence="7" type="primary">hutI</name>
    <name evidence="9" type="ORF">SAMN02745176_00724</name>
</gene>
<dbReference type="PANTHER" id="PTHR42752:SF1">
    <property type="entry name" value="IMIDAZOLONEPROPIONASE-RELATED"/>
    <property type="match status" value="1"/>
</dbReference>
<comment type="subcellular location">
    <subcellularLocation>
        <location evidence="7">Cytoplasm</location>
    </subcellularLocation>
</comment>
<dbReference type="SUPFAM" id="SSF51556">
    <property type="entry name" value="Metallo-dependent hydrolases"/>
    <property type="match status" value="1"/>
</dbReference>
<dbReference type="AlphaFoldDB" id="A0A1M6CDW3"/>
<feature type="binding site" evidence="7">
    <location>
        <position position="82"/>
    </location>
    <ligand>
        <name>Fe(3+)</name>
        <dbReference type="ChEBI" id="CHEBI:29034"/>
    </ligand>
</feature>
<dbReference type="GO" id="GO:0019557">
    <property type="term" value="P:L-histidine catabolic process to glutamate and formate"/>
    <property type="evidence" value="ECO:0007669"/>
    <property type="project" value="UniProtKB-UniPathway"/>
</dbReference>
<feature type="binding site" evidence="7">
    <location>
        <position position="331"/>
    </location>
    <ligand>
        <name>4-imidazolone-5-propanoate</name>
        <dbReference type="ChEBI" id="CHEBI:77893"/>
    </ligand>
</feature>
<evidence type="ECO:0000256" key="7">
    <source>
        <dbReference type="HAMAP-Rule" id="MF_00372"/>
    </source>
</evidence>
<evidence type="ECO:0000256" key="4">
    <source>
        <dbReference type="ARBA" id="ARBA00022808"/>
    </source>
</evidence>
<dbReference type="RefSeq" id="WP_073024643.1">
    <property type="nucleotide sequence ID" value="NZ_FQZS01000005.1"/>
</dbReference>
<dbReference type="GO" id="GO:0005737">
    <property type="term" value="C:cytoplasm"/>
    <property type="evidence" value="ECO:0007669"/>
    <property type="project" value="UniProtKB-SubCell"/>
</dbReference>
<dbReference type="GO" id="GO:0005506">
    <property type="term" value="F:iron ion binding"/>
    <property type="evidence" value="ECO:0007669"/>
    <property type="project" value="UniProtKB-UniRule"/>
</dbReference>
<feature type="binding site" evidence="7">
    <location>
        <position position="82"/>
    </location>
    <ligand>
        <name>Zn(2+)</name>
        <dbReference type="ChEBI" id="CHEBI:29105"/>
    </ligand>
</feature>
<evidence type="ECO:0000256" key="1">
    <source>
        <dbReference type="ARBA" id="ARBA00012864"/>
    </source>
</evidence>
<dbReference type="Gene3D" id="2.30.40.10">
    <property type="entry name" value="Urease, subunit C, domain 1"/>
    <property type="match status" value="1"/>
</dbReference>
<dbReference type="InterPro" id="IPR011059">
    <property type="entry name" value="Metal-dep_hydrolase_composite"/>
</dbReference>
<dbReference type="HAMAP" id="MF_00372">
    <property type="entry name" value="HutI"/>
    <property type="match status" value="1"/>
</dbReference>
<keyword evidence="5 7" id="KW-0862">Zinc</keyword>
<feature type="binding site" evidence="7">
    <location>
        <position position="252"/>
    </location>
    <ligand>
        <name>Fe(3+)</name>
        <dbReference type="ChEBI" id="CHEBI:29034"/>
    </ligand>
</feature>
<dbReference type="Proteomes" id="UP000184442">
    <property type="component" value="Unassembled WGS sequence"/>
</dbReference>
<feature type="binding site" evidence="7">
    <location>
        <position position="326"/>
    </location>
    <ligand>
        <name>Zn(2+)</name>
        <dbReference type="ChEBI" id="CHEBI:29105"/>
    </ligand>
</feature>
<evidence type="ECO:0000313" key="9">
    <source>
        <dbReference type="EMBL" id="SHI59083.1"/>
    </source>
</evidence>
<dbReference type="FunFam" id="3.20.20.140:FF:000007">
    <property type="entry name" value="Imidazolonepropionase"/>
    <property type="match status" value="1"/>
</dbReference>
<sequence length="424" mass="46463">MKENSLIIKNASELVTCSGFKAKRGKEMSDIHVIEDGAVVIEEGIIKAVGKTDEILKQHDEKSYQVIDASGKAVLPGFVDSHTHFVFGGYRAEEFYWRLRGDSYMEIMQRGGGIVNSVKATKEASMEELIKTGSERLDSMLSFGVTTVEGKSGYGLDMETEIKQLKVMEELDKNHPIDIVRTFMPAHATPVEYKGKTDEYVDLIINDMMPKVAELKLAEFSDVFCEKNVFSIEQTRRIQQKAKGLGFKLKLHADEIVQFGGAELAAELGAVSADHLLQVSDKGIQDMARQGVVATLLPCTAFSLKESFAPGRKMIDMGCAVALATDFNPGSCFTESIALTFALATLQMNIRLEEAITALTINAAAALDRAGEIGSLDPGKKGDVLILEFPSYKFIPYHIGVSTVEKVIKKGKLVFDKKNGGRIC</sequence>
<keyword evidence="7" id="KW-0963">Cytoplasm</keyword>
<dbReference type="GO" id="GO:0019556">
    <property type="term" value="P:L-histidine catabolic process to glutamate and formamide"/>
    <property type="evidence" value="ECO:0007669"/>
    <property type="project" value="UniProtKB-UniRule"/>
</dbReference>
<dbReference type="EC" id="3.5.2.7" evidence="1 7"/>
<organism evidence="9 10">
    <name type="scientific">Lutispora thermophila DSM 19022</name>
    <dbReference type="NCBI Taxonomy" id="1122184"/>
    <lineage>
        <taxon>Bacteria</taxon>
        <taxon>Bacillati</taxon>
        <taxon>Bacillota</taxon>
        <taxon>Clostridia</taxon>
        <taxon>Lutisporales</taxon>
        <taxon>Lutisporaceae</taxon>
        <taxon>Lutispora</taxon>
    </lineage>
</organism>
<dbReference type="Gene3D" id="3.20.20.140">
    <property type="entry name" value="Metal-dependent hydrolases"/>
    <property type="match status" value="1"/>
</dbReference>
<dbReference type="STRING" id="1122184.SAMN02745176_00724"/>
<dbReference type="PANTHER" id="PTHR42752">
    <property type="entry name" value="IMIDAZOLONEPROPIONASE"/>
    <property type="match status" value="1"/>
</dbReference>
<accession>A0A1M6CDW3</accession>
<feature type="binding site" evidence="7">
    <location>
        <position position="84"/>
    </location>
    <ligand>
        <name>Fe(3+)</name>
        <dbReference type="ChEBI" id="CHEBI:29034"/>
    </ligand>
</feature>
<proteinExistence type="inferred from homology"/>
<dbReference type="GO" id="GO:0050480">
    <property type="term" value="F:imidazolonepropionase activity"/>
    <property type="evidence" value="ECO:0007669"/>
    <property type="project" value="UniProtKB-UniRule"/>
</dbReference>
<dbReference type="CDD" id="cd01296">
    <property type="entry name" value="Imidazolone-5PH"/>
    <property type="match status" value="1"/>
</dbReference>
<dbReference type="SUPFAM" id="SSF51338">
    <property type="entry name" value="Composite domain of metallo-dependent hydrolases"/>
    <property type="match status" value="1"/>
</dbReference>
<keyword evidence="3 7" id="KW-0378">Hydrolase</keyword>
<comment type="function">
    <text evidence="7">Catalyzes the hydrolytic cleavage of the carbon-nitrogen bond in imidazolone-5-propanoate to yield N-formimidoyl-L-glutamate. It is the third step in the universal histidine degradation pathway.</text>
</comment>
<comment type="similarity">
    <text evidence="7">Belongs to the metallo-dependent hydrolases superfamily. HutI family.</text>
</comment>
<keyword evidence="2 7" id="KW-0479">Metal-binding</keyword>
<comment type="cofactor">
    <cofactor evidence="7">
        <name>Zn(2+)</name>
        <dbReference type="ChEBI" id="CHEBI:29105"/>
    </cofactor>
    <cofactor evidence="7">
        <name>Fe(3+)</name>
        <dbReference type="ChEBI" id="CHEBI:29034"/>
    </cofactor>
    <text evidence="7">Binds 1 zinc or iron ion per subunit.</text>
</comment>
<evidence type="ECO:0000313" key="10">
    <source>
        <dbReference type="Proteomes" id="UP000184442"/>
    </source>
</evidence>
<keyword evidence="4 7" id="KW-0369">Histidine metabolism</keyword>
<evidence type="ECO:0000259" key="8">
    <source>
        <dbReference type="Pfam" id="PF01979"/>
    </source>
</evidence>
<evidence type="ECO:0000256" key="6">
    <source>
        <dbReference type="ARBA" id="ARBA00023004"/>
    </source>
</evidence>
<dbReference type="InterPro" id="IPR005920">
    <property type="entry name" value="HutI"/>
</dbReference>
<comment type="pathway">
    <text evidence="7">Amino-acid degradation; L-histidine degradation into L-glutamate; N-formimidoyl-L-glutamate from L-histidine: step 3/3.</text>
</comment>